<proteinExistence type="predicted"/>
<dbReference type="AlphaFoldDB" id="A0A0F9D4N6"/>
<reference evidence="1" key="1">
    <citation type="journal article" date="2015" name="Nature">
        <title>Complex archaea that bridge the gap between prokaryotes and eukaryotes.</title>
        <authorList>
            <person name="Spang A."/>
            <person name="Saw J.H."/>
            <person name="Jorgensen S.L."/>
            <person name="Zaremba-Niedzwiedzka K."/>
            <person name="Martijn J."/>
            <person name="Lind A.E."/>
            <person name="van Eijk R."/>
            <person name="Schleper C."/>
            <person name="Guy L."/>
            <person name="Ettema T.J."/>
        </authorList>
    </citation>
    <scope>NUCLEOTIDE SEQUENCE</scope>
</reference>
<organism evidence="1">
    <name type="scientific">marine sediment metagenome</name>
    <dbReference type="NCBI Taxonomy" id="412755"/>
    <lineage>
        <taxon>unclassified sequences</taxon>
        <taxon>metagenomes</taxon>
        <taxon>ecological metagenomes</taxon>
    </lineage>
</organism>
<accession>A0A0F9D4N6</accession>
<protein>
    <submittedName>
        <fullName evidence="1">Uncharacterized protein</fullName>
    </submittedName>
</protein>
<gene>
    <name evidence="1" type="ORF">LCGC14_2323550</name>
</gene>
<sequence>MEKERDERQDREQVTVNSLKSKMKMTVNDKIAATQCANDLLLLTQIIDMLNRLDKNII</sequence>
<dbReference type="EMBL" id="LAZR01033248">
    <property type="protein sequence ID" value="KKL48636.1"/>
    <property type="molecule type" value="Genomic_DNA"/>
</dbReference>
<name>A0A0F9D4N6_9ZZZZ</name>
<comment type="caution">
    <text evidence="1">The sequence shown here is derived from an EMBL/GenBank/DDBJ whole genome shotgun (WGS) entry which is preliminary data.</text>
</comment>
<evidence type="ECO:0000313" key="1">
    <source>
        <dbReference type="EMBL" id="KKL48636.1"/>
    </source>
</evidence>